<dbReference type="STRING" id="430453.SAMN04487962_1453"/>
<gene>
    <name evidence="1" type="ORF">SAMN04487962_1453</name>
</gene>
<sequence>MFVAGYLFKETHNDVHYVRTEHGGTGDGYRMNFTTEPTEARGFPNHNDAIECVMQLMADFEWDPDYRWTPVTVDMTSGKMVKIMDARWHN</sequence>
<reference evidence="2" key="1">
    <citation type="submission" date="2016-10" db="EMBL/GenBank/DDBJ databases">
        <authorList>
            <person name="Varghese N."/>
            <person name="Submissions S."/>
        </authorList>
    </citation>
    <scope>NUCLEOTIDE SEQUENCE [LARGE SCALE GENOMIC DNA]</scope>
    <source>
        <strain evidence="2">CGMCC 1.6489</strain>
    </source>
</reference>
<accession>A0A1I0I5I2</accession>
<protein>
    <submittedName>
        <fullName evidence="1">Uncharacterized protein</fullName>
    </submittedName>
</protein>
<proteinExistence type="predicted"/>
<dbReference type="Proteomes" id="UP000198762">
    <property type="component" value="Unassembled WGS sequence"/>
</dbReference>
<keyword evidence="2" id="KW-1185">Reference proteome</keyword>
<dbReference type="AlphaFoldDB" id="A0A1I0I5I2"/>
<name>A0A1I0I5I2_9GAMM</name>
<dbReference type="EMBL" id="FOHZ01000045">
    <property type="protein sequence ID" value="SET91874.1"/>
    <property type="molecule type" value="Genomic_DNA"/>
</dbReference>
<evidence type="ECO:0000313" key="2">
    <source>
        <dbReference type="Proteomes" id="UP000198762"/>
    </source>
</evidence>
<evidence type="ECO:0000313" key="1">
    <source>
        <dbReference type="EMBL" id="SET91874.1"/>
    </source>
</evidence>
<organism evidence="1 2">
    <name type="scientific">Marinobacter segnicrescens</name>
    <dbReference type="NCBI Taxonomy" id="430453"/>
    <lineage>
        <taxon>Bacteria</taxon>
        <taxon>Pseudomonadati</taxon>
        <taxon>Pseudomonadota</taxon>
        <taxon>Gammaproteobacteria</taxon>
        <taxon>Pseudomonadales</taxon>
        <taxon>Marinobacteraceae</taxon>
        <taxon>Marinobacter</taxon>
    </lineage>
</organism>